<evidence type="ECO:0000259" key="1">
    <source>
        <dbReference type="Pfam" id="PF01345"/>
    </source>
</evidence>
<accession>A0ABV8P8K6</accession>
<name>A0ABV8P8K6_9SPHI</name>
<reference evidence="3" key="1">
    <citation type="journal article" date="2019" name="Int. J. Syst. Evol. Microbiol.">
        <title>The Global Catalogue of Microorganisms (GCM) 10K type strain sequencing project: providing services to taxonomists for standard genome sequencing and annotation.</title>
        <authorList>
            <consortium name="The Broad Institute Genomics Platform"/>
            <consortium name="The Broad Institute Genome Sequencing Center for Infectious Disease"/>
            <person name="Wu L."/>
            <person name="Ma J."/>
        </authorList>
    </citation>
    <scope>NUCLEOTIDE SEQUENCE [LARGE SCALE GENOMIC DNA]</scope>
    <source>
        <strain evidence="3">CCM 8691</strain>
    </source>
</reference>
<dbReference type="InterPro" id="IPR001434">
    <property type="entry name" value="OmcB-like_DUF11"/>
</dbReference>
<proteinExistence type="predicted"/>
<keyword evidence="3" id="KW-1185">Reference proteome</keyword>
<dbReference type="NCBIfam" id="TIGR01451">
    <property type="entry name" value="B_ant_repeat"/>
    <property type="match status" value="4"/>
</dbReference>
<dbReference type="Proteomes" id="UP001595789">
    <property type="component" value="Unassembled WGS sequence"/>
</dbReference>
<feature type="domain" description="DUF11" evidence="1">
    <location>
        <begin position="152"/>
        <end position="251"/>
    </location>
</feature>
<dbReference type="InterPro" id="IPR051172">
    <property type="entry name" value="Chlamydia_OmcB"/>
</dbReference>
<feature type="domain" description="DUF11" evidence="1">
    <location>
        <begin position="29"/>
        <end position="128"/>
    </location>
</feature>
<sequence length="446" mass="45803">PIDLNNPELPEVVVPTEGKITSTKSIVGNPSSVKPNDVLTYNITLANSFGTAKTGVTASDAVPATLTNITAISNGGSWTGNTINWNSLTVPAKGTLVLSFQATVIPTLPAGTTQIKNVASVVDPIDPNNPELPEVVVPTESKITSTKSIVGNPASVKSGDIITYNITLTNSYGTVKTGVTASDAVPATLTNITAISNAGSLTGNTINWSALTIPANGSLTLSFTATVVPNLPVGTTTIKNVASVVDPIDPNNPELPEVVVPTEGKITSTKSIVGNPASVKSGDIITYNITLTNSFGTAKTGVTASDAVPATLTNITAISNGGSLTGNTINWNSLTVPAKGTLVLSFQATVIPTLPAGTTQIKNVASVVDPIDPNNPELPEVVVPTEGKITSTKSIVGNPASVKSGDIITYNITLTNSYGTAKTGVKVSDDLRFNYKRLLALIMQAY</sequence>
<dbReference type="Pfam" id="PF01345">
    <property type="entry name" value="DUF11"/>
    <property type="match status" value="3"/>
</dbReference>
<protein>
    <submittedName>
        <fullName evidence="2">Ig-like domain-containing protein</fullName>
    </submittedName>
</protein>
<dbReference type="RefSeq" id="WP_378981405.1">
    <property type="nucleotide sequence ID" value="NZ_JBHSBW010000004.1"/>
</dbReference>
<dbReference type="EMBL" id="JBHSBW010000004">
    <property type="protein sequence ID" value="MFC4210016.1"/>
    <property type="molecule type" value="Genomic_DNA"/>
</dbReference>
<evidence type="ECO:0000313" key="2">
    <source>
        <dbReference type="EMBL" id="MFC4210016.1"/>
    </source>
</evidence>
<dbReference type="PANTHER" id="PTHR34819:SF5">
    <property type="entry name" value="CONSERVED REPEAT DOMAIN PROTEIN"/>
    <property type="match status" value="1"/>
</dbReference>
<feature type="domain" description="DUF11" evidence="1">
    <location>
        <begin position="275"/>
        <end position="374"/>
    </location>
</feature>
<dbReference type="InterPro" id="IPR047589">
    <property type="entry name" value="DUF11_rpt"/>
</dbReference>
<organism evidence="2 3">
    <name type="scientific">Pedobacter lithocola</name>
    <dbReference type="NCBI Taxonomy" id="1908239"/>
    <lineage>
        <taxon>Bacteria</taxon>
        <taxon>Pseudomonadati</taxon>
        <taxon>Bacteroidota</taxon>
        <taxon>Sphingobacteriia</taxon>
        <taxon>Sphingobacteriales</taxon>
        <taxon>Sphingobacteriaceae</taxon>
        <taxon>Pedobacter</taxon>
    </lineage>
</organism>
<evidence type="ECO:0000313" key="3">
    <source>
        <dbReference type="Proteomes" id="UP001595789"/>
    </source>
</evidence>
<gene>
    <name evidence="2" type="ORF">ACFOWA_02405</name>
</gene>
<dbReference type="PANTHER" id="PTHR34819">
    <property type="entry name" value="LARGE CYSTEINE-RICH PERIPLASMIC PROTEIN OMCB"/>
    <property type="match status" value="1"/>
</dbReference>
<feature type="non-terminal residue" evidence="2">
    <location>
        <position position="1"/>
    </location>
</feature>
<comment type="caution">
    <text evidence="2">The sequence shown here is derived from an EMBL/GenBank/DDBJ whole genome shotgun (WGS) entry which is preliminary data.</text>
</comment>